<reference evidence="2" key="1">
    <citation type="submission" date="2021-07" db="EMBL/GenBank/DDBJ databases">
        <authorList>
            <person name="Durling M."/>
        </authorList>
    </citation>
    <scope>NUCLEOTIDE SEQUENCE</scope>
</reference>
<evidence type="ECO:0000313" key="3">
    <source>
        <dbReference type="Proteomes" id="UP000696280"/>
    </source>
</evidence>
<protein>
    <submittedName>
        <fullName evidence="2">Uncharacterized protein</fullName>
    </submittedName>
</protein>
<dbReference type="Proteomes" id="UP000696280">
    <property type="component" value="Unassembled WGS sequence"/>
</dbReference>
<name>A0A9N9L1U9_9HELO</name>
<accession>A0A9N9L1U9</accession>
<organism evidence="2 3">
    <name type="scientific">Hymenoscyphus fraxineus</name>
    <dbReference type="NCBI Taxonomy" id="746836"/>
    <lineage>
        <taxon>Eukaryota</taxon>
        <taxon>Fungi</taxon>
        <taxon>Dikarya</taxon>
        <taxon>Ascomycota</taxon>
        <taxon>Pezizomycotina</taxon>
        <taxon>Leotiomycetes</taxon>
        <taxon>Helotiales</taxon>
        <taxon>Helotiaceae</taxon>
        <taxon>Hymenoscyphus</taxon>
    </lineage>
</organism>
<evidence type="ECO:0000256" key="1">
    <source>
        <dbReference type="SAM" id="MobiDB-lite"/>
    </source>
</evidence>
<dbReference type="AlphaFoldDB" id="A0A9N9L1U9"/>
<proteinExistence type="predicted"/>
<feature type="compositionally biased region" description="Low complexity" evidence="1">
    <location>
        <begin position="207"/>
        <end position="228"/>
    </location>
</feature>
<dbReference type="EMBL" id="CAJVRL010000071">
    <property type="protein sequence ID" value="CAG8956653.1"/>
    <property type="molecule type" value="Genomic_DNA"/>
</dbReference>
<sequence length="398" mass="44338">MYYMSCGTFKGGNGARFLINLRRGFRYSGREPTNTDLLFGINLLISDEVREVLHSDPEMERILDENDDALEVSATDFSLFKRRFFTQEPAADDMYYMSCGTFKGGNGARFLINLRRGFRYSGREPTNTDLLFGINLLISDEVREVLHSDPEMERILDENDDALEVSATDFSLFKRRFFTYYPKLIGKFESYESLINMDHNLQPEPPVSVESTESPVESTEPAPTCAESPELPACEPAELPIQQTDQPCPMESTPICAVSAESPVSVEVPESPIEAPQLPACEPAQLPSQQINQPCHIEFVPICAAFAESFVSSESHQLSAYEYAKSPVPAESPQSLGLATVATALSCALFLNRYVPVGMELLALLFKGGGGQYRRDNTDDDFVQTTILGTTFDYFEGY</sequence>
<keyword evidence="3" id="KW-1185">Reference proteome</keyword>
<comment type="caution">
    <text evidence="2">The sequence shown here is derived from an EMBL/GenBank/DDBJ whole genome shotgun (WGS) entry which is preliminary data.</text>
</comment>
<gene>
    <name evidence="2" type="ORF">HYFRA_00011964</name>
</gene>
<feature type="region of interest" description="Disordered" evidence="1">
    <location>
        <begin position="202"/>
        <end position="228"/>
    </location>
</feature>
<evidence type="ECO:0000313" key="2">
    <source>
        <dbReference type="EMBL" id="CAG8956653.1"/>
    </source>
</evidence>